<evidence type="ECO:0000259" key="1">
    <source>
        <dbReference type="Pfam" id="PF07411"/>
    </source>
</evidence>
<name>A0A645CEW0_9ZZZZ</name>
<dbReference type="SUPFAM" id="SSF160113">
    <property type="entry name" value="YegP-like"/>
    <property type="match status" value="2"/>
</dbReference>
<dbReference type="PANTHER" id="PTHR40606:SF1">
    <property type="entry name" value="UPF0339 PROTEIN YEGP"/>
    <property type="match status" value="1"/>
</dbReference>
<dbReference type="Gene3D" id="2.30.29.80">
    <property type="match status" value="1"/>
</dbReference>
<accession>A0A645CEW0</accession>
<sequence>MAAKFEIKDSKNGQFVFVLKAANGEPILSSETYKAKASAEKGIESVRKNSQLDSAYEKKVAKNGKPFFVLKAGNNEPIGTSEEYSSESAMEKGIEAVKKAAPDAKVEDLTTK</sequence>
<dbReference type="InterPro" id="IPR051141">
    <property type="entry name" value="UPF0339_domain"/>
</dbReference>
<dbReference type="InterPro" id="IPR010879">
    <property type="entry name" value="DUF1508"/>
</dbReference>
<evidence type="ECO:0000313" key="2">
    <source>
        <dbReference type="EMBL" id="MPM75454.1"/>
    </source>
</evidence>
<dbReference type="Pfam" id="PF07411">
    <property type="entry name" value="DUF1508"/>
    <property type="match status" value="2"/>
</dbReference>
<protein>
    <recommendedName>
        <fullName evidence="1">DUF1508 domain-containing protein</fullName>
    </recommendedName>
</protein>
<feature type="domain" description="DUF1508" evidence="1">
    <location>
        <begin position="10"/>
        <end position="57"/>
    </location>
</feature>
<dbReference type="EMBL" id="VSSQ01026635">
    <property type="protein sequence ID" value="MPM75454.1"/>
    <property type="molecule type" value="Genomic_DNA"/>
</dbReference>
<comment type="caution">
    <text evidence="2">The sequence shown here is derived from an EMBL/GenBank/DDBJ whole genome shotgun (WGS) entry which is preliminary data.</text>
</comment>
<proteinExistence type="predicted"/>
<dbReference type="InterPro" id="IPR036913">
    <property type="entry name" value="YegP-like_sf"/>
</dbReference>
<feature type="domain" description="DUF1508" evidence="1">
    <location>
        <begin position="61"/>
        <end position="108"/>
    </location>
</feature>
<gene>
    <name evidence="2" type="ORF">SDC9_122447</name>
</gene>
<dbReference type="PANTHER" id="PTHR40606">
    <property type="match status" value="1"/>
</dbReference>
<reference evidence="2" key="1">
    <citation type="submission" date="2019-08" db="EMBL/GenBank/DDBJ databases">
        <authorList>
            <person name="Kucharzyk K."/>
            <person name="Murdoch R.W."/>
            <person name="Higgins S."/>
            <person name="Loffler F."/>
        </authorList>
    </citation>
    <scope>NUCLEOTIDE SEQUENCE</scope>
</reference>
<organism evidence="2">
    <name type="scientific">bioreactor metagenome</name>
    <dbReference type="NCBI Taxonomy" id="1076179"/>
    <lineage>
        <taxon>unclassified sequences</taxon>
        <taxon>metagenomes</taxon>
        <taxon>ecological metagenomes</taxon>
    </lineage>
</organism>
<dbReference type="AlphaFoldDB" id="A0A645CEW0"/>